<protein>
    <submittedName>
        <fullName evidence="1">Glucan endo-1,3-beta-glucosidase</fullName>
    </submittedName>
</protein>
<evidence type="ECO:0000313" key="2">
    <source>
        <dbReference type="Proteomes" id="UP001164539"/>
    </source>
</evidence>
<keyword evidence="2" id="KW-1185">Reference proteome</keyword>
<dbReference type="EMBL" id="CM051407">
    <property type="protein sequence ID" value="KAJ4701222.1"/>
    <property type="molecule type" value="Genomic_DNA"/>
</dbReference>
<proteinExistence type="predicted"/>
<gene>
    <name evidence="1" type="ORF">OWV82_024498</name>
</gene>
<reference evidence="1 2" key="1">
    <citation type="journal article" date="2023" name="Science">
        <title>Complex scaffold remodeling in plant triterpene biosynthesis.</title>
        <authorList>
            <person name="De La Pena R."/>
            <person name="Hodgson H."/>
            <person name="Liu J.C."/>
            <person name="Stephenson M.J."/>
            <person name="Martin A.C."/>
            <person name="Owen C."/>
            <person name="Harkess A."/>
            <person name="Leebens-Mack J."/>
            <person name="Jimenez L.E."/>
            <person name="Osbourn A."/>
            <person name="Sattely E.S."/>
        </authorList>
    </citation>
    <scope>NUCLEOTIDE SEQUENCE [LARGE SCALE GENOMIC DNA]</scope>
    <source>
        <strain evidence="2">cv. JPN11</strain>
        <tissue evidence="1">Leaf</tissue>
    </source>
</reference>
<name>A0ACC1WQH3_MELAZ</name>
<organism evidence="1 2">
    <name type="scientific">Melia azedarach</name>
    <name type="common">Chinaberry tree</name>
    <dbReference type="NCBI Taxonomy" id="155640"/>
    <lineage>
        <taxon>Eukaryota</taxon>
        <taxon>Viridiplantae</taxon>
        <taxon>Streptophyta</taxon>
        <taxon>Embryophyta</taxon>
        <taxon>Tracheophyta</taxon>
        <taxon>Spermatophyta</taxon>
        <taxon>Magnoliopsida</taxon>
        <taxon>eudicotyledons</taxon>
        <taxon>Gunneridae</taxon>
        <taxon>Pentapetalae</taxon>
        <taxon>rosids</taxon>
        <taxon>malvids</taxon>
        <taxon>Sapindales</taxon>
        <taxon>Meliaceae</taxon>
        <taxon>Melia</taxon>
    </lineage>
</organism>
<sequence length="357" mass="39643">MTGLVWNWKTFVIIMVLLTSHQQLLCAGNIPLLLHQQQRFEGTYHIGVNYGLNGDNLPPPKDVIMLYQRCGIEFIRLFEPNSEVLEALQGSNLLVSLGVRNEDLQSLALSQTAANQWVNIYIVPYMNNVSFGWITAGNEVITGPNAQYVYAAMNNIYNALHAVGLVSTRVTTVVSTAILAKSFPPSAGEFSPETFPAINDVVGFLSHTGSPLMINVYPYFAYASEPDHISLEYATFTAKEPIMDGNLMYYNLFDAMVDAILAALEKINGANVSIAIAETGWPSAGRPPYTSVEIAQTYNANLYSHVIKEGTPRRPGNLMDTFVFEMFNENKKPLGEEQNFGLFNPNMQPVYRIFESC</sequence>
<accession>A0ACC1WQH3</accession>
<dbReference type="Proteomes" id="UP001164539">
    <property type="component" value="Chromosome 14"/>
</dbReference>
<comment type="caution">
    <text evidence="1">The sequence shown here is derived from an EMBL/GenBank/DDBJ whole genome shotgun (WGS) entry which is preliminary data.</text>
</comment>
<evidence type="ECO:0000313" key="1">
    <source>
        <dbReference type="EMBL" id="KAJ4701222.1"/>
    </source>
</evidence>